<evidence type="ECO:0000313" key="2">
    <source>
        <dbReference type="EMBL" id="KAL3836761.1"/>
    </source>
</evidence>
<comment type="caution">
    <text evidence="2">The sequence shown here is derived from an EMBL/GenBank/DDBJ whole genome shotgun (WGS) entry which is preliminary data.</text>
</comment>
<dbReference type="Proteomes" id="UP001634394">
    <property type="component" value="Unassembled WGS sequence"/>
</dbReference>
<feature type="non-terminal residue" evidence="2">
    <location>
        <position position="1"/>
    </location>
</feature>
<name>A0ABD3TJF1_SINWO</name>
<feature type="non-terminal residue" evidence="2">
    <location>
        <position position="67"/>
    </location>
</feature>
<proteinExistence type="predicted"/>
<feature type="region of interest" description="Disordered" evidence="1">
    <location>
        <begin position="1"/>
        <end position="28"/>
    </location>
</feature>
<gene>
    <name evidence="2" type="ORF">ACJMK2_022178</name>
</gene>
<protein>
    <submittedName>
        <fullName evidence="2">Uncharacterized protein</fullName>
    </submittedName>
</protein>
<sequence length="67" mass="7694">IDSVDTHHSHFILTDADGGGDTSSTTRKFREDLESEMKNIESDNEIPFVSLLFEWEENIKKIDIIVK</sequence>
<dbReference type="EMBL" id="JBJQND010000018">
    <property type="protein sequence ID" value="KAL3836761.1"/>
    <property type="molecule type" value="Genomic_DNA"/>
</dbReference>
<accession>A0ABD3TJF1</accession>
<reference evidence="2 3" key="1">
    <citation type="submission" date="2024-11" db="EMBL/GenBank/DDBJ databases">
        <title>Chromosome-level genome assembly of the freshwater bivalve Anodonta woodiana.</title>
        <authorList>
            <person name="Chen X."/>
        </authorList>
    </citation>
    <scope>NUCLEOTIDE SEQUENCE [LARGE SCALE GENOMIC DNA]</scope>
    <source>
        <strain evidence="2">MN2024</strain>
        <tissue evidence="2">Gills</tissue>
    </source>
</reference>
<dbReference type="AlphaFoldDB" id="A0ABD3TJF1"/>
<evidence type="ECO:0000313" key="3">
    <source>
        <dbReference type="Proteomes" id="UP001634394"/>
    </source>
</evidence>
<evidence type="ECO:0000256" key="1">
    <source>
        <dbReference type="SAM" id="MobiDB-lite"/>
    </source>
</evidence>
<organism evidence="2 3">
    <name type="scientific">Sinanodonta woodiana</name>
    <name type="common">Chinese pond mussel</name>
    <name type="synonym">Anodonta woodiana</name>
    <dbReference type="NCBI Taxonomy" id="1069815"/>
    <lineage>
        <taxon>Eukaryota</taxon>
        <taxon>Metazoa</taxon>
        <taxon>Spiralia</taxon>
        <taxon>Lophotrochozoa</taxon>
        <taxon>Mollusca</taxon>
        <taxon>Bivalvia</taxon>
        <taxon>Autobranchia</taxon>
        <taxon>Heteroconchia</taxon>
        <taxon>Palaeoheterodonta</taxon>
        <taxon>Unionida</taxon>
        <taxon>Unionoidea</taxon>
        <taxon>Unionidae</taxon>
        <taxon>Unioninae</taxon>
        <taxon>Sinanodonta</taxon>
    </lineage>
</organism>
<keyword evidence="3" id="KW-1185">Reference proteome</keyword>